<sequence>MPFNNLETKRLLLKKLVCNDTVQIQQKFPHWDIVKYLDSSAVPWPYPDDGAEYFVNNIALPTIQAGKAWIWSIRLKTHPDELIGIIGLYDKQDNNRGFWLSPEYQGQGLMREACEKVTDYWFHTLGKSVLTTQKASINQRSQRVSLRQGARLTRVEEKEYVSGKYNCEFWEIAKDEWCNRQ</sequence>
<feature type="domain" description="N-acetyltransferase" evidence="4">
    <location>
        <begin position="22"/>
        <end position="176"/>
    </location>
</feature>
<accession>A0A2G0Q1L9</accession>
<evidence type="ECO:0000256" key="1">
    <source>
        <dbReference type="ARBA" id="ARBA00022679"/>
    </source>
</evidence>
<protein>
    <submittedName>
        <fullName evidence="5 6">Acetyltransferase</fullName>
    </submittedName>
</protein>
<evidence type="ECO:0000313" key="5">
    <source>
        <dbReference type="EMBL" id="AOM40370.1"/>
    </source>
</evidence>
<dbReference type="InterPro" id="IPR051531">
    <property type="entry name" value="N-acetyltransferase"/>
</dbReference>
<dbReference type="RefSeq" id="WP_069316100.1">
    <property type="nucleotide sequence ID" value="NZ_CAWNQJ010000101.1"/>
</dbReference>
<organism evidence="6 8">
    <name type="scientific">Xenorhabdus hominickii</name>
    <dbReference type="NCBI Taxonomy" id="351679"/>
    <lineage>
        <taxon>Bacteria</taxon>
        <taxon>Pseudomonadati</taxon>
        <taxon>Pseudomonadota</taxon>
        <taxon>Gammaproteobacteria</taxon>
        <taxon>Enterobacterales</taxon>
        <taxon>Morganellaceae</taxon>
        <taxon>Xenorhabdus</taxon>
    </lineage>
</organism>
<dbReference type="Proteomes" id="UP000094600">
    <property type="component" value="Chromosome"/>
</dbReference>
<dbReference type="PANTHER" id="PTHR43792:SF8">
    <property type="entry name" value="[RIBOSOMAL PROTEIN US5]-ALANINE N-ACETYLTRANSFERASE"/>
    <property type="match status" value="1"/>
</dbReference>
<gene>
    <name evidence="5" type="ORF">A9255_07100</name>
    <name evidence="6" type="ORF">Xhom_03998</name>
</gene>
<dbReference type="Gene3D" id="3.40.630.30">
    <property type="match status" value="1"/>
</dbReference>
<dbReference type="PANTHER" id="PTHR43792">
    <property type="entry name" value="GNAT FAMILY, PUTATIVE (AFU_ORTHOLOGUE AFUA_3G00765)-RELATED-RELATED"/>
    <property type="match status" value="1"/>
</dbReference>
<proteinExistence type="inferred from homology"/>
<dbReference type="STRING" id="351679.A9255_07100"/>
<dbReference type="InterPro" id="IPR000182">
    <property type="entry name" value="GNAT_dom"/>
</dbReference>
<dbReference type="CDD" id="cd04301">
    <property type="entry name" value="NAT_SF"/>
    <property type="match status" value="1"/>
</dbReference>
<dbReference type="KEGG" id="xho:A9255_07100"/>
<evidence type="ECO:0000256" key="2">
    <source>
        <dbReference type="ARBA" id="ARBA00023315"/>
    </source>
</evidence>
<dbReference type="EMBL" id="NJAI01000007">
    <property type="protein sequence ID" value="PHM53114.1"/>
    <property type="molecule type" value="Genomic_DNA"/>
</dbReference>
<evidence type="ECO:0000256" key="3">
    <source>
        <dbReference type="ARBA" id="ARBA00038502"/>
    </source>
</evidence>
<dbReference type="InterPro" id="IPR016181">
    <property type="entry name" value="Acyl_CoA_acyltransferase"/>
</dbReference>
<name>A0A2G0Q1L9_XENHO</name>
<evidence type="ECO:0000259" key="4">
    <source>
        <dbReference type="PROSITE" id="PS51186"/>
    </source>
</evidence>
<dbReference type="PROSITE" id="PS51186">
    <property type="entry name" value="GNAT"/>
    <property type="match status" value="1"/>
</dbReference>
<dbReference type="SUPFAM" id="SSF55729">
    <property type="entry name" value="Acyl-CoA N-acyltransferases (Nat)"/>
    <property type="match status" value="1"/>
</dbReference>
<dbReference type="AlphaFoldDB" id="A0A2G0Q1L9"/>
<dbReference type="EMBL" id="CP016176">
    <property type="protein sequence ID" value="AOM40370.1"/>
    <property type="molecule type" value="Genomic_DNA"/>
</dbReference>
<comment type="similarity">
    <text evidence="3">Belongs to the acetyltransferase family. RimJ subfamily.</text>
</comment>
<keyword evidence="7" id="KW-1185">Reference proteome</keyword>
<evidence type="ECO:0000313" key="8">
    <source>
        <dbReference type="Proteomes" id="UP000225433"/>
    </source>
</evidence>
<dbReference type="GO" id="GO:0016747">
    <property type="term" value="F:acyltransferase activity, transferring groups other than amino-acyl groups"/>
    <property type="evidence" value="ECO:0007669"/>
    <property type="project" value="InterPro"/>
</dbReference>
<evidence type="ECO:0000313" key="7">
    <source>
        <dbReference type="Proteomes" id="UP000094600"/>
    </source>
</evidence>
<keyword evidence="2" id="KW-0012">Acyltransferase</keyword>
<reference evidence="6 8" key="2">
    <citation type="journal article" date="2017" name="Nat. Microbiol.">
        <title>Natural product diversity associated with the nematode symbionts Photorhabdus and Xenorhabdus.</title>
        <authorList>
            <person name="Tobias N.J."/>
            <person name="Wolff H."/>
            <person name="Djahanschiri B."/>
            <person name="Grundmann F."/>
            <person name="Kronenwerth M."/>
            <person name="Shi Y.M."/>
            <person name="Simonyi S."/>
            <person name="Grun P."/>
            <person name="Shapiro-Ilan D."/>
            <person name="Pidot S.J."/>
            <person name="Stinear T.P."/>
            <person name="Ebersberger I."/>
            <person name="Bode H.B."/>
        </authorList>
    </citation>
    <scope>NUCLEOTIDE SEQUENCE [LARGE SCALE GENOMIC DNA]</scope>
    <source>
        <strain evidence="6 8">DSM 17903</strain>
    </source>
</reference>
<dbReference type="Proteomes" id="UP000225433">
    <property type="component" value="Unassembled WGS sequence"/>
</dbReference>
<dbReference type="Pfam" id="PF13302">
    <property type="entry name" value="Acetyltransf_3"/>
    <property type="match status" value="1"/>
</dbReference>
<keyword evidence="1 6" id="KW-0808">Transferase</keyword>
<reference evidence="5 7" key="1">
    <citation type="submission" date="2016-06" db="EMBL/GenBank/DDBJ databases">
        <title>Bacterial characters and pathogenicity of Xenorhabdus hominickii from an entomopathogenic nematode, Steinernema monticolum.</title>
        <authorList>
            <person name="Park Y."/>
            <person name="Kim Y."/>
        </authorList>
    </citation>
    <scope>NUCLEOTIDE SEQUENCE [LARGE SCALE GENOMIC DNA]</scope>
    <source>
        <strain evidence="5 7">ANU1</strain>
    </source>
</reference>
<dbReference type="OrthoDB" id="9804153at2"/>
<evidence type="ECO:0000313" key="6">
    <source>
        <dbReference type="EMBL" id="PHM53114.1"/>
    </source>
</evidence>